<dbReference type="EMBL" id="JACHWJ010000003">
    <property type="protein sequence ID" value="MBB2958020.1"/>
    <property type="molecule type" value="Genomic_DNA"/>
</dbReference>
<dbReference type="CDD" id="cd16841">
    <property type="entry name" value="RraA_family"/>
    <property type="match status" value="1"/>
</dbReference>
<comment type="similarity">
    <text evidence="3">Belongs to the class II aldolase/RraA-like family.</text>
</comment>
<protein>
    <recommendedName>
        <fullName evidence="7">Putative 4-hydroxy-4-methyl-2-oxoglutarate aldolase</fullName>
        <ecNumber evidence="6">4.1.1.112</ecNumber>
        <ecNumber evidence="5">4.1.3.17</ecNumber>
    </recommendedName>
    <alternativeName>
        <fullName evidence="11">Oxaloacetate decarboxylase</fullName>
    </alternativeName>
    <alternativeName>
        <fullName evidence="9">Regulator of ribonuclease activity homolog</fullName>
    </alternativeName>
    <alternativeName>
        <fullName evidence="10">RraA-like protein</fullName>
    </alternativeName>
</protein>
<comment type="catalytic activity">
    <reaction evidence="1">
        <text>4-hydroxy-4-methyl-2-oxoglutarate = 2 pyruvate</text>
        <dbReference type="Rhea" id="RHEA:22748"/>
        <dbReference type="ChEBI" id="CHEBI:15361"/>
        <dbReference type="ChEBI" id="CHEBI:58276"/>
        <dbReference type="EC" id="4.1.3.17"/>
    </reaction>
</comment>
<feature type="binding site" evidence="13">
    <location>
        <begin position="94"/>
        <end position="97"/>
    </location>
    <ligand>
        <name>substrate</name>
    </ligand>
</feature>
<sequence>MAIVIGDSPAPLNPELVSKLARASVPTFGHYLEVGFVSPEIHRLCGAGRLVGRAVTVRLTAQDSTLLHHVVGQLEAGDFLVIDTGGDRTHAPVGEMIARAVAARGGLGVLVDGAVTDLDEIEAQGIAAYARGTSALTTKLLHLDEGGINVPVVAGGVLVRPGDVVLADRNGVFVAPAELLEPLVDEILADDDDEIDLAQQIANGARLGELTGASEAVERLTARRERA</sequence>
<keyword evidence="13" id="KW-0460">Magnesium</keyword>
<reference evidence="14 15" key="1">
    <citation type="submission" date="2020-08" db="EMBL/GenBank/DDBJ databases">
        <title>Sequencing the genomes of 1000 actinobacteria strains.</title>
        <authorList>
            <person name="Klenk H.-P."/>
        </authorList>
    </citation>
    <scope>NUCLEOTIDE SEQUENCE [LARGE SCALE GENOMIC DNA]</scope>
    <source>
        <strain evidence="14 15">DSM 20419</strain>
    </source>
</reference>
<accession>A0A7W4UP34</accession>
<organism evidence="14 15">
    <name type="scientific">Pseudoclavibacter helvolus</name>
    <dbReference type="NCBI Taxonomy" id="255205"/>
    <lineage>
        <taxon>Bacteria</taxon>
        <taxon>Bacillati</taxon>
        <taxon>Actinomycetota</taxon>
        <taxon>Actinomycetes</taxon>
        <taxon>Micrococcales</taxon>
        <taxon>Microbacteriaceae</taxon>
        <taxon>Pseudoclavibacter</taxon>
    </lineage>
</organism>
<dbReference type="SUPFAM" id="SSF89562">
    <property type="entry name" value="RraA-like"/>
    <property type="match status" value="1"/>
</dbReference>
<dbReference type="EC" id="4.1.1.112" evidence="6"/>
<dbReference type="AlphaFoldDB" id="A0A7W4UP34"/>
<dbReference type="EC" id="4.1.3.17" evidence="5"/>
<dbReference type="GO" id="GO:0008948">
    <property type="term" value="F:oxaloacetate decarboxylase activity"/>
    <property type="evidence" value="ECO:0007669"/>
    <property type="project" value="UniProtKB-EC"/>
</dbReference>
<dbReference type="GO" id="GO:0046872">
    <property type="term" value="F:metal ion binding"/>
    <property type="evidence" value="ECO:0007669"/>
    <property type="project" value="UniProtKB-KW"/>
</dbReference>
<evidence type="ECO:0000256" key="7">
    <source>
        <dbReference type="ARBA" id="ARBA00016549"/>
    </source>
</evidence>
<evidence type="ECO:0000256" key="9">
    <source>
        <dbReference type="ARBA" id="ARBA00029596"/>
    </source>
</evidence>
<dbReference type="PANTHER" id="PTHR33254:SF4">
    <property type="entry name" value="4-HYDROXY-4-METHYL-2-OXOGLUTARATE ALDOLASE 3-RELATED"/>
    <property type="match status" value="1"/>
</dbReference>
<dbReference type="Pfam" id="PF03737">
    <property type="entry name" value="RraA-like"/>
    <property type="match status" value="1"/>
</dbReference>
<name>A0A7W4UP34_9MICO</name>
<evidence type="ECO:0000256" key="12">
    <source>
        <dbReference type="ARBA" id="ARBA00047973"/>
    </source>
</evidence>
<evidence type="ECO:0000313" key="15">
    <source>
        <dbReference type="Proteomes" id="UP000545286"/>
    </source>
</evidence>
<keyword evidence="13" id="KW-0479">Metal-binding</keyword>
<comment type="cofactor">
    <cofactor evidence="13">
        <name>Mg(2+)</name>
        <dbReference type="ChEBI" id="CHEBI:18420"/>
    </cofactor>
</comment>
<evidence type="ECO:0000256" key="8">
    <source>
        <dbReference type="ARBA" id="ARBA00025046"/>
    </source>
</evidence>
<dbReference type="GO" id="GO:0047443">
    <property type="term" value="F:4-hydroxy-4-methyl-2-oxoglutarate aldolase activity"/>
    <property type="evidence" value="ECO:0007669"/>
    <property type="project" value="UniProtKB-EC"/>
</dbReference>
<dbReference type="Proteomes" id="UP000545286">
    <property type="component" value="Unassembled WGS sequence"/>
</dbReference>
<evidence type="ECO:0000256" key="11">
    <source>
        <dbReference type="ARBA" id="ARBA00032305"/>
    </source>
</evidence>
<feature type="binding site" evidence="13">
    <location>
        <position position="117"/>
    </location>
    <ligand>
        <name>Mg(2+)</name>
        <dbReference type="ChEBI" id="CHEBI:18420"/>
    </ligand>
</feature>
<evidence type="ECO:0000256" key="3">
    <source>
        <dbReference type="ARBA" id="ARBA00008621"/>
    </source>
</evidence>
<dbReference type="PANTHER" id="PTHR33254">
    <property type="entry name" value="4-HYDROXY-4-METHYL-2-OXOGLUTARATE ALDOLASE 3-RELATED"/>
    <property type="match status" value="1"/>
</dbReference>
<evidence type="ECO:0000256" key="5">
    <source>
        <dbReference type="ARBA" id="ARBA00012213"/>
    </source>
</evidence>
<comment type="subunit">
    <text evidence="4">Homotrimer.</text>
</comment>
<evidence type="ECO:0000256" key="10">
    <source>
        <dbReference type="ARBA" id="ARBA00030169"/>
    </source>
</evidence>
<dbReference type="InterPro" id="IPR005493">
    <property type="entry name" value="RraA/RraA-like"/>
</dbReference>
<keyword evidence="15" id="KW-1185">Reference proteome</keyword>
<comment type="catalytic activity">
    <reaction evidence="12">
        <text>oxaloacetate + H(+) = pyruvate + CO2</text>
        <dbReference type="Rhea" id="RHEA:15641"/>
        <dbReference type="ChEBI" id="CHEBI:15361"/>
        <dbReference type="ChEBI" id="CHEBI:15378"/>
        <dbReference type="ChEBI" id="CHEBI:16452"/>
        <dbReference type="ChEBI" id="CHEBI:16526"/>
        <dbReference type="EC" id="4.1.1.112"/>
    </reaction>
</comment>
<evidence type="ECO:0000256" key="13">
    <source>
        <dbReference type="PIRSR" id="PIRSR605493-1"/>
    </source>
</evidence>
<evidence type="ECO:0000256" key="1">
    <source>
        <dbReference type="ARBA" id="ARBA00001342"/>
    </source>
</evidence>
<gene>
    <name evidence="14" type="ORF">FHX72_002165</name>
</gene>
<comment type="function">
    <text evidence="8">Catalyzes the aldol cleavage of 4-hydroxy-4-methyl-2-oxoglutarate (HMG) into 2 molecules of pyruvate. Also contains a secondary oxaloacetate (OAA) decarboxylase activity due to the common pyruvate enolate transition state formed following C-C bond cleavage in the retro-aldol and decarboxylation reactions.</text>
</comment>
<dbReference type="Gene3D" id="3.50.30.40">
    <property type="entry name" value="Ribonuclease E inhibitor RraA/RraA-like"/>
    <property type="match status" value="1"/>
</dbReference>
<dbReference type="RefSeq" id="WP_183624919.1">
    <property type="nucleotide sequence ID" value="NZ_JACHWJ010000003.1"/>
</dbReference>
<comment type="cofactor">
    <cofactor evidence="2">
        <name>a divalent metal cation</name>
        <dbReference type="ChEBI" id="CHEBI:60240"/>
    </cofactor>
</comment>
<proteinExistence type="inferred from homology"/>
<evidence type="ECO:0000256" key="4">
    <source>
        <dbReference type="ARBA" id="ARBA00011233"/>
    </source>
</evidence>
<evidence type="ECO:0000256" key="6">
    <source>
        <dbReference type="ARBA" id="ARBA00012947"/>
    </source>
</evidence>
<evidence type="ECO:0000313" key="14">
    <source>
        <dbReference type="EMBL" id="MBB2958020.1"/>
    </source>
</evidence>
<comment type="caution">
    <text evidence="14">The sequence shown here is derived from an EMBL/GenBank/DDBJ whole genome shotgun (WGS) entry which is preliminary data.</text>
</comment>
<dbReference type="InterPro" id="IPR036704">
    <property type="entry name" value="RraA/RraA-like_sf"/>
</dbReference>
<evidence type="ECO:0000256" key="2">
    <source>
        <dbReference type="ARBA" id="ARBA00001968"/>
    </source>
</evidence>